<protein>
    <recommendedName>
        <fullName evidence="1">protein-ribulosamine 3-kinase</fullName>
        <ecNumber evidence="1">2.7.1.172</ecNumber>
    </recommendedName>
</protein>
<organism evidence="4 5">
    <name type="scientific">Pseudovirgaria hyperparasitica</name>
    <dbReference type="NCBI Taxonomy" id="470096"/>
    <lineage>
        <taxon>Eukaryota</taxon>
        <taxon>Fungi</taxon>
        <taxon>Dikarya</taxon>
        <taxon>Ascomycota</taxon>
        <taxon>Pezizomycotina</taxon>
        <taxon>Dothideomycetes</taxon>
        <taxon>Dothideomycetes incertae sedis</taxon>
        <taxon>Acrospermales</taxon>
        <taxon>Acrospermaceae</taxon>
        <taxon>Pseudovirgaria</taxon>
    </lineage>
</organism>
<evidence type="ECO:0000256" key="2">
    <source>
        <dbReference type="ARBA" id="ARBA00048655"/>
    </source>
</evidence>
<dbReference type="PANTHER" id="PTHR12149">
    <property type="entry name" value="FRUCTOSAMINE 3 KINASE-RELATED PROTEIN"/>
    <property type="match status" value="1"/>
</dbReference>
<evidence type="ECO:0000313" key="5">
    <source>
        <dbReference type="Proteomes" id="UP000799437"/>
    </source>
</evidence>
<dbReference type="Pfam" id="PF03881">
    <property type="entry name" value="Fructosamin_kin"/>
    <property type="match status" value="1"/>
</dbReference>
<evidence type="ECO:0000313" key="4">
    <source>
        <dbReference type="EMBL" id="KAF2756964.1"/>
    </source>
</evidence>
<reference evidence="4" key="1">
    <citation type="journal article" date="2020" name="Stud. Mycol.">
        <title>101 Dothideomycetes genomes: a test case for predicting lifestyles and emergence of pathogens.</title>
        <authorList>
            <person name="Haridas S."/>
            <person name="Albert R."/>
            <person name="Binder M."/>
            <person name="Bloem J."/>
            <person name="Labutti K."/>
            <person name="Salamov A."/>
            <person name="Andreopoulos B."/>
            <person name="Baker S."/>
            <person name="Barry K."/>
            <person name="Bills G."/>
            <person name="Bluhm B."/>
            <person name="Cannon C."/>
            <person name="Castanera R."/>
            <person name="Culley D."/>
            <person name="Daum C."/>
            <person name="Ezra D."/>
            <person name="Gonzalez J."/>
            <person name="Henrissat B."/>
            <person name="Kuo A."/>
            <person name="Liang C."/>
            <person name="Lipzen A."/>
            <person name="Lutzoni F."/>
            <person name="Magnuson J."/>
            <person name="Mondo S."/>
            <person name="Nolan M."/>
            <person name="Ohm R."/>
            <person name="Pangilinan J."/>
            <person name="Park H.-J."/>
            <person name="Ramirez L."/>
            <person name="Alfaro M."/>
            <person name="Sun H."/>
            <person name="Tritt A."/>
            <person name="Yoshinaga Y."/>
            <person name="Zwiers L.-H."/>
            <person name="Turgeon B."/>
            <person name="Goodwin S."/>
            <person name="Spatafora J."/>
            <person name="Crous P."/>
            <person name="Grigoriev I."/>
        </authorList>
    </citation>
    <scope>NUCLEOTIDE SEQUENCE</scope>
    <source>
        <strain evidence="4">CBS 121739</strain>
    </source>
</reference>
<dbReference type="OrthoDB" id="5772781at2759"/>
<comment type="similarity">
    <text evidence="3">Belongs to the fructosamine kinase family.</text>
</comment>
<proteinExistence type="inferred from homology"/>
<dbReference type="EMBL" id="ML996574">
    <property type="protein sequence ID" value="KAF2756964.1"/>
    <property type="molecule type" value="Genomic_DNA"/>
</dbReference>
<dbReference type="GO" id="GO:0102193">
    <property type="term" value="F:protein-ribulosamine 3-kinase activity"/>
    <property type="evidence" value="ECO:0007669"/>
    <property type="project" value="UniProtKB-EC"/>
</dbReference>
<dbReference type="SUPFAM" id="SSF56112">
    <property type="entry name" value="Protein kinase-like (PK-like)"/>
    <property type="match status" value="1"/>
</dbReference>
<dbReference type="PIRSF" id="PIRSF006221">
    <property type="entry name" value="Ketosamine-3-kinase"/>
    <property type="match status" value="1"/>
</dbReference>
<keyword evidence="3" id="KW-0418">Kinase</keyword>
<keyword evidence="5" id="KW-1185">Reference proteome</keyword>
<dbReference type="Gene3D" id="3.90.1200.10">
    <property type="match status" value="1"/>
</dbReference>
<evidence type="ECO:0000256" key="1">
    <source>
        <dbReference type="ARBA" id="ARBA00011961"/>
    </source>
</evidence>
<evidence type="ECO:0000256" key="3">
    <source>
        <dbReference type="PIRNR" id="PIRNR006221"/>
    </source>
</evidence>
<dbReference type="PANTHER" id="PTHR12149:SF8">
    <property type="entry name" value="PROTEIN-RIBULOSAMINE 3-KINASE"/>
    <property type="match status" value="1"/>
</dbReference>
<name>A0A6A6W4J9_9PEZI</name>
<sequence>MEPRSELKRFQEASGPKGLSMMSGSYAADSEVHAFVPELVPQPLAFGTYSTDPNTHFYLCEYVKMKDDILSPREWAAAVSLLHTRSMGRGPSTRFGFDVTTHLANVPVNNSWNMSWVDFWTQQMRGLFDQEANKHEEDLEMARLSEIFLQSVIPRYLGPLESHGRTVTPCLIHSDLWPGNIKPRADGTGVCMFDACAFWGHHEADLGICRNPRYNLRQPAIEEYKKLHSLSEPIDEFDQRNAVYAMKFHVLLSIMYFEVERFRDM</sequence>
<dbReference type="InterPro" id="IPR011009">
    <property type="entry name" value="Kinase-like_dom_sf"/>
</dbReference>
<dbReference type="EC" id="2.7.1.172" evidence="1"/>
<dbReference type="GeneID" id="54485247"/>
<gene>
    <name evidence="4" type="ORF">EJ05DRAFT_477178</name>
</gene>
<keyword evidence="3" id="KW-0808">Transferase</keyword>
<dbReference type="Proteomes" id="UP000799437">
    <property type="component" value="Unassembled WGS sequence"/>
</dbReference>
<comment type="catalytic activity">
    <reaction evidence="2">
        <text>N(6)-D-ribulosyl-L-lysyl-[protein] + ATP = N(6)-(3-O-phospho-D-ribulosyl)-L-lysyl-[protein] + ADP + H(+)</text>
        <dbReference type="Rhea" id="RHEA:48432"/>
        <dbReference type="Rhea" id="RHEA-COMP:12103"/>
        <dbReference type="Rhea" id="RHEA-COMP:12104"/>
        <dbReference type="ChEBI" id="CHEBI:15378"/>
        <dbReference type="ChEBI" id="CHEBI:30616"/>
        <dbReference type="ChEBI" id="CHEBI:90418"/>
        <dbReference type="ChEBI" id="CHEBI:90420"/>
        <dbReference type="ChEBI" id="CHEBI:456216"/>
        <dbReference type="EC" id="2.7.1.172"/>
    </reaction>
    <physiologicalReaction direction="left-to-right" evidence="2">
        <dbReference type="Rhea" id="RHEA:48433"/>
    </physiologicalReaction>
</comment>
<accession>A0A6A6W4J9</accession>
<dbReference type="GO" id="GO:0016301">
    <property type="term" value="F:kinase activity"/>
    <property type="evidence" value="ECO:0007669"/>
    <property type="project" value="UniProtKB-UniRule"/>
</dbReference>
<dbReference type="RefSeq" id="XP_033599415.1">
    <property type="nucleotide sequence ID" value="XM_033744193.1"/>
</dbReference>
<dbReference type="AlphaFoldDB" id="A0A6A6W4J9"/>
<dbReference type="InterPro" id="IPR016477">
    <property type="entry name" value="Fructo-/Ketosamine-3-kinase"/>
</dbReference>